<comment type="caution">
    <text evidence="1">The sequence shown here is derived from an EMBL/GenBank/DDBJ whole genome shotgun (WGS) entry which is preliminary data.</text>
</comment>
<name>A0ABT2HBZ7_9MICO</name>
<reference evidence="1" key="1">
    <citation type="submission" date="2022-08" db="EMBL/GenBank/DDBJ databases">
        <authorList>
            <person name="Deng Y."/>
            <person name="Han X.-F."/>
            <person name="Zhang Y.-Q."/>
        </authorList>
    </citation>
    <scope>NUCLEOTIDE SEQUENCE</scope>
    <source>
        <strain evidence="1">CPCC 203386</strain>
    </source>
</reference>
<sequence length="52" mass="6323">MQKEQLKLRGFLYITDVCPRFEEDDLDAYRIQRRFGEKLLEKIPLYSKEKDG</sequence>
<organism evidence="1 2">
    <name type="scientific">Herbiconiux daphne</name>
    <dbReference type="NCBI Taxonomy" id="2970914"/>
    <lineage>
        <taxon>Bacteria</taxon>
        <taxon>Bacillati</taxon>
        <taxon>Actinomycetota</taxon>
        <taxon>Actinomycetes</taxon>
        <taxon>Micrococcales</taxon>
        <taxon>Microbacteriaceae</taxon>
        <taxon>Herbiconiux</taxon>
    </lineage>
</organism>
<evidence type="ECO:0000313" key="2">
    <source>
        <dbReference type="Proteomes" id="UP001165586"/>
    </source>
</evidence>
<keyword evidence="2" id="KW-1185">Reference proteome</keyword>
<gene>
    <name evidence="1" type="ORF">N1032_26985</name>
</gene>
<protein>
    <submittedName>
        <fullName evidence="1">Uncharacterized protein</fullName>
    </submittedName>
</protein>
<evidence type="ECO:0000313" key="1">
    <source>
        <dbReference type="EMBL" id="MCS5737382.1"/>
    </source>
</evidence>
<dbReference type="RefSeq" id="WP_259543770.1">
    <property type="nucleotide sequence ID" value="NZ_JANLCJ010000651.1"/>
</dbReference>
<proteinExistence type="predicted"/>
<dbReference type="EMBL" id="JANLCJ010000651">
    <property type="protein sequence ID" value="MCS5737382.1"/>
    <property type="molecule type" value="Genomic_DNA"/>
</dbReference>
<dbReference type="Proteomes" id="UP001165586">
    <property type="component" value="Unassembled WGS sequence"/>
</dbReference>
<accession>A0ABT2HBZ7</accession>